<reference evidence="1 2" key="1">
    <citation type="submission" date="2019-01" db="EMBL/GenBank/DDBJ databases">
        <title>Lacibacter sp. strain TTM-7.</title>
        <authorList>
            <person name="Chen W.-M."/>
        </authorList>
    </citation>
    <scope>NUCLEOTIDE SEQUENCE [LARGE SCALE GENOMIC DNA]</scope>
    <source>
        <strain evidence="1 2">TTM-7</strain>
    </source>
</reference>
<name>A0A4Q1CDD3_9BACT</name>
<proteinExistence type="predicted"/>
<evidence type="ECO:0000313" key="2">
    <source>
        <dbReference type="Proteomes" id="UP000290204"/>
    </source>
</evidence>
<dbReference type="Proteomes" id="UP000290204">
    <property type="component" value="Unassembled WGS sequence"/>
</dbReference>
<dbReference type="AlphaFoldDB" id="A0A4Q1CDD3"/>
<dbReference type="OrthoDB" id="1439818at2"/>
<keyword evidence="2" id="KW-1185">Reference proteome</keyword>
<sequence>MAEQEFLSFEATFFERLVAYLKEQVPELQYLNWDLGQLENYEISPPVAWPCALIDIDDTNFTDQLQLVQEANTVVMIRIGFNPFSNTSNLQPAAVRAKGNYYWELEQKVYKALQGWDADGLCSPLTRIRKVKERREEDSFRVRVLLFATRYDDDSAMKESYKLQVPMELDAEIDID</sequence>
<evidence type="ECO:0000313" key="1">
    <source>
        <dbReference type="EMBL" id="RXK57555.1"/>
    </source>
</evidence>
<protein>
    <submittedName>
        <fullName evidence="1">Uncharacterized protein</fullName>
    </submittedName>
</protein>
<dbReference type="EMBL" id="SDHW01000009">
    <property type="protein sequence ID" value="RXK57555.1"/>
    <property type="molecule type" value="Genomic_DNA"/>
</dbReference>
<gene>
    <name evidence="1" type="ORF">ESA94_20365</name>
</gene>
<comment type="caution">
    <text evidence="1">The sequence shown here is derived from an EMBL/GenBank/DDBJ whole genome shotgun (WGS) entry which is preliminary data.</text>
</comment>
<dbReference type="RefSeq" id="WP_129132807.1">
    <property type="nucleotide sequence ID" value="NZ_SDHW01000009.1"/>
</dbReference>
<accession>A0A4Q1CDD3</accession>
<organism evidence="1 2">
    <name type="scientific">Lacibacter luteus</name>
    <dbReference type="NCBI Taxonomy" id="2508719"/>
    <lineage>
        <taxon>Bacteria</taxon>
        <taxon>Pseudomonadati</taxon>
        <taxon>Bacteroidota</taxon>
        <taxon>Chitinophagia</taxon>
        <taxon>Chitinophagales</taxon>
        <taxon>Chitinophagaceae</taxon>
        <taxon>Lacibacter</taxon>
    </lineage>
</organism>